<dbReference type="GeneID" id="38141073"/>
<dbReference type="AlphaFoldDB" id="A0A3F3PH14"/>
<keyword evidence="2" id="KW-1185">Reference proteome</keyword>
<sequence length="51" mass="5679">MKNLHVQANTLLKNGRRYRHTSQASSIPASAHATLSAYLPSTLADSYYLLF</sequence>
<name>A0A3F3PH14_9EURO</name>
<proteinExistence type="predicted"/>
<dbReference type="RefSeq" id="XP_026619246.1">
    <property type="nucleotide sequence ID" value="XM_026772717.1"/>
</dbReference>
<organism evidence="1 2">
    <name type="scientific">Aspergillus welwitschiae</name>
    <dbReference type="NCBI Taxonomy" id="1341132"/>
    <lineage>
        <taxon>Eukaryota</taxon>
        <taxon>Fungi</taxon>
        <taxon>Dikarya</taxon>
        <taxon>Ascomycota</taxon>
        <taxon>Pezizomycotina</taxon>
        <taxon>Eurotiomycetes</taxon>
        <taxon>Eurotiomycetidae</taxon>
        <taxon>Eurotiales</taxon>
        <taxon>Aspergillaceae</taxon>
        <taxon>Aspergillus</taxon>
        <taxon>Aspergillus subgen. Circumdati</taxon>
    </lineage>
</organism>
<evidence type="ECO:0000313" key="2">
    <source>
        <dbReference type="Proteomes" id="UP000253729"/>
    </source>
</evidence>
<dbReference type="Proteomes" id="UP000253729">
    <property type="component" value="Unassembled WGS sequence"/>
</dbReference>
<evidence type="ECO:0000313" key="1">
    <source>
        <dbReference type="EMBL" id="RDH26224.1"/>
    </source>
</evidence>
<dbReference type="EMBL" id="KZ852210">
    <property type="protein sequence ID" value="RDH26224.1"/>
    <property type="molecule type" value="Genomic_DNA"/>
</dbReference>
<reference evidence="1 2" key="1">
    <citation type="submission" date="2018-07" db="EMBL/GenBank/DDBJ databases">
        <title>The genomes of Aspergillus section Nigri reveals drivers in fungal speciation.</title>
        <authorList>
            <consortium name="DOE Joint Genome Institute"/>
            <person name="Vesth T.C."/>
            <person name="Nybo J."/>
            <person name="Theobald S."/>
            <person name="Brandl J."/>
            <person name="Frisvad J.C."/>
            <person name="Nielsen K.F."/>
            <person name="Lyhne E.K."/>
            <person name="Kogle M.E."/>
            <person name="Kuo A."/>
            <person name="Riley R."/>
            <person name="Clum A."/>
            <person name="Nolan M."/>
            <person name="Lipzen A."/>
            <person name="Salamov A."/>
            <person name="Henrissat B."/>
            <person name="Wiebenga A."/>
            <person name="De vries R.P."/>
            <person name="Grigoriev I.V."/>
            <person name="Mortensen U.H."/>
            <person name="Andersen M.R."/>
            <person name="Baker S.E."/>
        </authorList>
    </citation>
    <scope>NUCLEOTIDE SEQUENCE [LARGE SCALE GENOMIC DNA]</scope>
    <source>
        <strain evidence="1 2">CBS 139.54b</strain>
    </source>
</reference>
<protein>
    <submittedName>
        <fullName evidence="1">Uncharacterized protein</fullName>
    </submittedName>
</protein>
<accession>A0A3F3PH14</accession>
<gene>
    <name evidence="1" type="ORF">BDQ94DRAFT_176541</name>
</gene>